<sequence length="422" mass="47243">MDPLSITASVLAVVTAAVQSTKSLYDTVKRFKERDKTLHRLQNELEDLANILESLAQVTDSEMSMLALLQNPINRCSQVCRDFEQSMRGFSGKSMTGFRDWAKMEFMRGSINEFIDTIAGYKSTISVGLGTITIHASKVSHQVLQEYNEMIQDTAYNLEVHLQRIDEKMARFTIEETKTPDIDIDLKDEREVTQQCLRICEDAKSYIESLTNRESSVLPNTPKNATAEDGDTGTCFEAQLLTRQALEENQNGFAETIHLLQKRLQSLILNKDRNNEERLGLQEDIHISKQCLEVCKMASEVSHQKIYRIGEVVAEDDSDTKAMSKGNAAQLVGSMTEGALRHLADKRYNNRFGVPVSDSYPVEAGISSSPSVSETQRSRSAFPPQTGDYEQSPGPKTRRTRAFPNEMRKRGMGGAADGGCYQ</sequence>
<evidence type="ECO:0000313" key="3">
    <source>
        <dbReference type="EMBL" id="OJJ79074.1"/>
    </source>
</evidence>
<evidence type="ECO:0000313" key="4">
    <source>
        <dbReference type="Proteomes" id="UP000184300"/>
    </source>
</evidence>
<feature type="compositionally biased region" description="Polar residues" evidence="1">
    <location>
        <begin position="366"/>
        <end position="379"/>
    </location>
</feature>
<dbReference type="InterPro" id="IPR031348">
    <property type="entry name" value="PigL_N"/>
</dbReference>
<feature type="domain" description="Azaphilone pigments biosynthesis cluster protein L N-terminal" evidence="2">
    <location>
        <begin position="1"/>
        <end position="201"/>
    </location>
</feature>
<name>A0A1L9V566_ASPGL</name>
<feature type="compositionally biased region" description="Gly residues" evidence="1">
    <location>
        <begin position="412"/>
        <end position="422"/>
    </location>
</feature>
<dbReference type="RefSeq" id="XP_022395772.1">
    <property type="nucleotide sequence ID" value="XM_022549469.1"/>
</dbReference>
<dbReference type="EMBL" id="KV878922">
    <property type="protein sequence ID" value="OJJ79074.1"/>
    <property type="molecule type" value="Genomic_DNA"/>
</dbReference>
<accession>A0A1L9V566</accession>
<dbReference type="OrthoDB" id="428260at2759"/>
<protein>
    <recommendedName>
        <fullName evidence="2">Azaphilone pigments biosynthesis cluster protein L N-terminal domain-containing protein</fullName>
    </recommendedName>
</protein>
<evidence type="ECO:0000259" key="2">
    <source>
        <dbReference type="Pfam" id="PF17111"/>
    </source>
</evidence>
<dbReference type="Proteomes" id="UP000184300">
    <property type="component" value="Unassembled WGS sequence"/>
</dbReference>
<keyword evidence="4" id="KW-1185">Reference proteome</keyword>
<gene>
    <name evidence="3" type="ORF">ASPGLDRAFT_70324</name>
</gene>
<dbReference type="Pfam" id="PF17111">
    <property type="entry name" value="PigL_N"/>
    <property type="match status" value="1"/>
</dbReference>
<feature type="region of interest" description="Disordered" evidence="1">
    <location>
        <begin position="359"/>
        <end position="422"/>
    </location>
</feature>
<dbReference type="GeneID" id="34465729"/>
<reference evidence="4" key="1">
    <citation type="journal article" date="2017" name="Genome Biol.">
        <title>Comparative genomics reveals high biological diversity and specific adaptations in the industrially and medically important fungal genus Aspergillus.</title>
        <authorList>
            <person name="de Vries R.P."/>
            <person name="Riley R."/>
            <person name="Wiebenga A."/>
            <person name="Aguilar-Osorio G."/>
            <person name="Amillis S."/>
            <person name="Uchima C.A."/>
            <person name="Anderluh G."/>
            <person name="Asadollahi M."/>
            <person name="Askin M."/>
            <person name="Barry K."/>
            <person name="Battaglia E."/>
            <person name="Bayram O."/>
            <person name="Benocci T."/>
            <person name="Braus-Stromeyer S.A."/>
            <person name="Caldana C."/>
            <person name="Canovas D."/>
            <person name="Cerqueira G.C."/>
            <person name="Chen F."/>
            <person name="Chen W."/>
            <person name="Choi C."/>
            <person name="Clum A."/>
            <person name="Dos Santos R.A."/>
            <person name="Damasio A.R."/>
            <person name="Diallinas G."/>
            <person name="Emri T."/>
            <person name="Fekete E."/>
            <person name="Flipphi M."/>
            <person name="Freyberg S."/>
            <person name="Gallo A."/>
            <person name="Gournas C."/>
            <person name="Habgood R."/>
            <person name="Hainaut M."/>
            <person name="Harispe M.L."/>
            <person name="Henrissat B."/>
            <person name="Hilden K.S."/>
            <person name="Hope R."/>
            <person name="Hossain A."/>
            <person name="Karabika E."/>
            <person name="Karaffa L."/>
            <person name="Karanyi Z."/>
            <person name="Krasevec N."/>
            <person name="Kuo A."/>
            <person name="Kusch H."/>
            <person name="LaButti K."/>
            <person name="Lagendijk E.L."/>
            <person name="Lapidus A."/>
            <person name="Levasseur A."/>
            <person name="Lindquist E."/>
            <person name="Lipzen A."/>
            <person name="Logrieco A.F."/>
            <person name="MacCabe A."/>
            <person name="Maekelae M.R."/>
            <person name="Malavazi I."/>
            <person name="Melin P."/>
            <person name="Meyer V."/>
            <person name="Mielnichuk N."/>
            <person name="Miskei M."/>
            <person name="Molnar A.P."/>
            <person name="Mule G."/>
            <person name="Ngan C.Y."/>
            <person name="Orejas M."/>
            <person name="Orosz E."/>
            <person name="Ouedraogo J.P."/>
            <person name="Overkamp K.M."/>
            <person name="Park H.-S."/>
            <person name="Perrone G."/>
            <person name="Piumi F."/>
            <person name="Punt P.J."/>
            <person name="Ram A.F."/>
            <person name="Ramon A."/>
            <person name="Rauscher S."/>
            <person name="Record E."/>
            <person name="Riano-Pachon D.M."/>
            <person name="Robert V."/>
            <person name="Roehrig J."/>
            <person name="Ruller R."/>
            <person name="Salamov A."/>
            <person name="Salih N.S."/>
            <person name="Samson R.A."/>
            <person name="Sandor E."/>
            <person name="Sanguinetti M."/>
            <person name="Schuetze T."/>
            <person name="Sepcic K."/>
            <person name="Shelest E."/>
            <person name="Sherlock G."/>
            <person name="Sophianopoulou V."/>
            <person name="Squina F.M."/>
            <person name="Sun H."/>
            <person name="Susca A."/>
            <person name="Todd R.B."/>
            <person name="Tsang A."/>
            <person name="Unkles S.E."/>
            <person name="van de Wiele N."/>
            <person name="van Rossen-Uffink D."/>
            <person name="Oliveira J.V."/>
            <person name="Vesth T.C."/>
            <person name="Visser J."/>
            <person name="Yu J.-H."/>
            <person name="Zhou M."/>
            <person name="Andersen M.R."/>
            <person name="Archer D.B."/>
            <person name="Baker S.E."/>
            <person name="Benoit I."/>
            <person name="Brakhage A.A."/>
            <person name="Braus G.H."/>
            <person name="Fischer R."/>
            <person name="Frisvad J.C."/>
            <person name="Goldman G.H."/>
            <person name="Houbraken J."/>
            <person name="Oakley B."/>
            <person name="Pocsi I."/>
            <person name="Scazzocchio C."/>
            <person name="Seiboth B."/>
            <person name="vanKuyk P.A."/>
            <person name="Wortman J."/>
            <person name="Dyer P.S."/>
            <person name="Grigoriev I.V."/>
        </authorList>
    </citation>
    <scope>NUCLEOTIDE SEQUENCE [LARGE SCALE GENOMIC DNA]</scope>
    <source>
        <strain evidence="4">CBS 516.65</strain>
    </source>
</reference>
<dbReference type="AlphaFoldDB" id="A0A1L9V566"/>
<evidence type="ECO:0000256" key="1">
    <source>
        <dbReference type="SAM" id="MobiDB-lite"/>
    </source>
</evidence>
<proteinExistence type="predicted"/>
<organism evidence="3 4">
    <name type="scientific">Aspergillus glaucus CBS 516.65</name>
    <dbReference type="NCBI Taxonomy" id="1160497"/>
    <lineage>
        <taxon>Eukaryota</taxon>
        <taxon>Fungi</taxon>
        <taxon>Dikarya</taxon>
        <taxon>Ascomycota</taxon>
        <taxon>Pezizomycotina</taxon>
        <taxon>Eurotiomycetes</taxon>
        <taxon>Eurotiomycetidae</taxon>
        <taxon>Eurotiales</taxon>
        <taxon>Aspergillaceae</taxon>
        <taxon>Aspergillus</taxon>
        <taxon>Aspergillus subgen. Aspergillus</taxon>
    </lineage>
</organism>
<dbReference type="VEuPathDB" id="FungiDB:ASPGLDRAFT_70324"/>